<dbReference type="InterPro" id="IPR002893">
    <property type="entry name" value="Znf_MYND"/>
</dbReference>
<dbReference type="Pfam" id="PF01753">
    <property type="entry name" value="zf-MYND"/>
    <property type="match status" value="1"/>
</dbReference>
<gene>
    <name evidence="6" type="ORF">CYLTODRAFT_447065</name>
</gene>
<name>A0A0D7AWP8_9AGAR</name>
<evidence type="ECO:0000313" key="6">
    <source>
        <dbReference type="EMBL" id="KIY62667.1"/>
    </source>
</evidence>
<dbReference type="EMBL" id="KN880759">
    <property type="protein sequence ID" value="KIY62667.1"/>
    <property type="molecule type" value="Genomic_DNA"/>
</dbReference>
<dbReference type="Proteomes" id="UP000054007">
    <property type="component" value="Unassembled WGS sequence"/>
</dbReference>
<sequence length="531" mass="60087">MSPYTTKSIPVRGCKDSKMPSRVNINGNMVSIPHPSTISAFVDSLADPEIPTRCSLFYAGVEDVFCAYPECAEELRRMHPQIFAAAIRFLSYPRSKEDVANIAQPECRCPEDANWWVHDVPRNRPSTTSGAGAQLFDSICSIASRGLVDTKEVGFTIPWPTIEKLVKQSEKSLKATGHATWPSKYADVFGTNPRFLVQMLWSIFEQFPDAYHPLFLLYSLVKLNQSPAMAALARVPGWARQLLNHTTSTLDAGFEVRRYLGKFDLLTEFMNETRVILGRGGDGMDVFRAWHQHDDYYAKNDVVLFASRALCMDIFEGCVDIQTEKLAAIGTFFYGLCECPTSVFGVNLLGDKWPKLSPRIKTESANQFSRYQSDRSLLKTDACHRIHDIAVFNECAAPNCLKSTATLNRKLQACSGCHIVRYCSQKCQRDAWKHSDIPHKPMCRLFSTVTKNLGVDWKKFTTPEQQAILKKNIVCLTEKEAQEVIDLEMKMSTWRTLASMNPTKEVTVDFFRAFMKGMLNVQEMQRAEVDK</sequence>
<feature type="domain" description="MYND-type" evidence="5">
    <location>
        <begin position="397"/>
        <end position="443"/>
    </location>
</feature>
<dbReference type="OrthoDB" id="2998255at2759"/>
<reference evidence="6 7" key="1">
    <citation type="journal article" date="2015" name="Fungal Genet. Biol.">
        <title>Evolution of novel wood decay mechanisms in Agaricales revealed by the genome sequences of Fistulina hepatica and Cylindrobasidium torrendii.</title>
        <authorList>
            <person name="Floudas D."/>
            <person name="Held B.W."/>
            <person name="Riley R."/>
            <person name="Nagy L.G."/>
            <person name="Koehler G."/>
            <person name="Ransdell A.S."/>
            <person name="Younus H."/>
            <person name="Chow J."/>
            <person name="Chiniquy J."/>
            <person name="Lipzen A."/>
            <person name="Tritt A."/>
            <person name="Sun H."/>
            <person name="Haridas S."/>
            <person name="LaButti K."/>
            <person name="Ohm R.A."/>
            <person name="Kues U."/>
            <person name="Blanchette R.A."/>
            <person name="Grigoriev I.V."/>
            <person name="Minto R.E."/>
            <person name="Hibbett D.S."/>
        </authorList>
    </citation>
    <scope>NUCLEOTIDE SEQUENCE [LARGE SCALE GENOMIC DNA]</scope>
    <source>
        <strain evidence="6 7">FP15055 ss-10</strain>
    </source>
</reference>
<keyword evidence="2 4" id="KW-0863">Zinc-finger</keyword>
<evidence type="ECO:0000259" key="5">
    <source>
        <dbReference type="PROSITE" id="PS50865"/>
    </source>
</evidence>
<evidence type="ECO:0000256" key="3">
    <source>
        <dbReference type="ARBA" id="ARBA00022833"/>
    </source>
</evidence>
<dbReference type="Gene3D" id="6.10.140.2220">
    <property type="match status" value="1"/>
</dbReference>
<dbReference type="AlphaFoldDB" id="A0A0D7AWP8"/>
<organism evidence="6 7">
    <name type="scientific">Cylindrobasidium torrendii FP15055 ss-10</name>
    <dbReference type="NCBI Taxonomy" id="1314674"/>
    <lineage>
        <taxon>Eukaryota</taxon>
        <taxon>Fungi</taxon>
        <taxon>Dikarya</taxon>
        <taxon>Basidiomycota</taxon>
        <taxon>Agaricomycotina</taxon>
        <taxon>Agaricomycetes</taxon>
        <taxon>Agaricomycetidae</taxon>
        <taxon>Agaricales</taxon>
        <taxon>Marasmiineae</taxon>
        <taxon>Physalacriaceae</taxon>
        <taxon>Cylindrobasidium</taxon>
    </lineage>
</organism>
<accession>A0A0D7AWP8</accession>
<dbReference type="PROSITE" id="PS50865">
    <property type="entry name" value="ZF_MYND_2"/>
    <property type="match status" value="1"/>
</dbReference>
<evidence type="ECO:0000256" key="4">
    <source>
        <dbReference type="PROSITE-ProRule" id="PRU00134"/>
    </source>
</evidence>
<evidence type="ECO:0000256" key="2">
    <source>
        <dbReference type="ARBA" id="ARBA00022771"/>
    </source>
</evidence>
<keyword evidence="1" id="KW-0479">Metal-binding</keyword>
<evidence type="ECO:0000313" key="7">
    <source>
        <dbReference type="Proteomes" id="UP000054007"/>
    </source>
</evidence>
<proteinExistence type="predicted"/>
<protein>
    <recommendedName>
        <fullName evidence="5">MYND-type domain-containing protein</fullName>
    </recommendedName>
</protein>
<dbReference type="SUPFAM" id="SSF144232">
    <property type="entry name" value="HIT/MYND zinc finger-like"/>
    <property type="match status" value="1"/>
</dbReference>
<dbReference type="STRING" id="1314674.A0A0D7AWP8"/>
<keyword evidence="3" id="KW-0862">Zinc</keyword>
<keyword evidence="7" id="KW-1185">Reference proteome</keyword>
<evidence type="ECO:0000256" key="1">
    <source>
        <dbReference type="ARBA" id="ARBA00022723"/>
    </source>
</evidence>
<dbReference type="GO" id="GO:0008270">
    <property type="term" value="F:zinc ion binding"/>
    <property type="evidence" value="ECO:0007669"/>
    <property type="project" value="UniProtKB-KW"/>
</dbReference>